<sequence>GEATDLGRERPQPAPGLRPHRHGDGVGPPFAAHVDLRDLLPRRDPAGRADGARHRGDRRARGRGRGRAAERHLRQRGGADHRHRGPAGGALRPGEGVHHRLHHRQPAPGVRPGDAGGRAPLRDAALQPHGGLAGLHPAGAERGGARGPRRLPHAGGEHGHGGGAQPVAGDLHRPDPHLHRLAVVHAAHAPPPVHGRRALRRREGGGRGRPPRDGGRRGAHGRGGGARAQAARQVHRQAAHRHGGRGHHGRVPGGRRHRDGRVAGVERDLRGRDRGGDHRQRGRALHGDRHGRQEPHGRLHQHRGRLVHPGGALRGPGPGLPQLLHRQGRPHGPHLHPAGGHRGGGLGRHHGLLRQRRREPLDGGRPAPGRLHHPRHRLLLPPPRPL</sequence>
<evidence type="ECO:0000313" key="2">
    <source>
        <dbReference type="EMBL" id="CAA9361694.1"/>
    </source>
</evidence>
<feature type="region of interest" description="Disordered" evidence="1">
    <location>
        <begin position="1"/>
        <end position="174"/>
    </location>
</feature>
<gene>
    <name evidence="2" type="ORF">AVDCRST_MAG68-4504</name>
</gene>
<feature type="compositionally biased region" description="Basic and acidic residues" evidence="1">
    <location>
        <begin position="34"/>
        <end position="54"/>
    </location>
</feature>
<accession>A0A6J4MMR0</accession>
<dbReference type="AlphaFoldDB" id="A0A6J4MMR0"/>
<dbReference type="EMBL" id="CADCTW010000205">
    <property type="protein sequence ID" value="CAA9361694.1"/>
    <property type="molecule type" value="Genomic_DNA"/>
</dbReference>
<proteinExistence type="predicted"/>
<organism evidence="2">
    <name type="scientific">uncultured Gemmatimonadota bacterium</name>
    <dbReference type="NCBI Taxonomy" id="203437"/>
    <lineage>
        <taxon>Bacteria</taxon>
        <taxon>Pseudomonadati</taxon>
        <taxon>Gemmatimonadota</taxon>
        <taxon>environmental samples</taxon>
    </lineage>
</organism>
<reference evidence="2" key="1">
    <citation type="submission" date="2020-02" db="EMBL/GenBank/DDBJ databases">
        <authorList>
            <person name="Meier V. D."/>
        </authorList>
    </citation>
    <scope>NUCLEOTIDE SEQUENCE</scope>
    <source>
        <strain evidence="2">AVDCRST_MAG68</strain>
    </source>
</reference>
<feature type="non-terminal residue" evidence="2">
    <location>
        <position position="1"/>
    </location>
</feature>
<feature type="compositionally biased region" description="Basic and acidic residues" evidence="1">
    <location>
        <begin position="67"/>
        <end position="80"/>
    </location>
</feature>
<feature type="non-terminal residue" evidence="2">
    <location>
        <position position="386"/>
    </location>
</feature>
<feature type="compositionally biased region" description="Basic and acidic residues" evidence="1">
    <location>
        <begin position="1"/>
        <end position="11"/>
    </location>
</feature>
<feature type="compositionally biased region" description="Basic residues" evidence="1">
    <location>
        <begin position="55"/>
        <end position="66"/>
    </location>
</feature>
<feature type="compositionally biased region" description="Basic residues" evidence="1">
    <location>
        <begin position="233"/>
        <end position="259"/>
    </location>
</feature>
<feature type="region of interest" description="Disordered" evidence="1">
    <location>
        <begin position="186"/>
        <end position="386"/>
    </location>
</feature>
<feature type="compositionally biased region" description="Basic and acidic residues" evidence="1">
    <location>
        <begin position="201"/>
        <end position="216"/>
    </location>
</feature>
<feature type="compositionally biased region" description="Low complexity" evidence="1">
    <location>
        <begin position="128"/>
        <end position="140"/>
    </location>
</feature>
<evidence type="ECO:0000256" key="1">
    <source>
        <dbReference type="SAM" id="MobiDB-lite"/>
    </source>
</evidence>
<protein>
    <submittedName>
        <fullName evidence="2">Ca(2+)/H(+) antiporter</fullName>
    </submittedName>
</protein>
<feature type="compositionally biased region" description="Basic and acidic residues" evidence="1">
    <location>
        <begin position="260"/>
        <end position="297"/>
    </location>
</feature>
<feature type="compositionally biased region" description="Basic residues" evidence="1">
    <location>
        <begin position="347"/>
        <end position="357"/>
    </location>
</feature>
<name>A0A6J4MMR0_9BACT</name>